<keyword evidence="2" id="KW-0966">Cell projection</keyword>
<evidence type="ECO:0000313" key="3">
    <source>
        <dbReference type="Proteomes" id="UP000741360"/>
    </source>
</evidence>
<protein>
    <submittedName>
        <fullName evidence="2">Flagellar hook-length control protein FliK</fullName>
    </submittedName>
</protein>
<dbReference type="InterPro" id="IPR021136">
    <property type="entry name" value="Flagellar_hook_control-like_C"/>
</dbReference>
<sequence length="395" mass="42946">MAYLESLLSQLFTDRPSLIPVSGVSQSLLPLLAPGQLVRGEVLSNFSPQQFLVQIQGEIVQAQSTSPLPVGAEISLKVEALSPQIVFSLFPEGSASTQWEKFAGLRDGIRRWNEYSSLWEALLRNLSTAKGHPQGGYPAPAVRNLQDLLTSLPLKEPGSMPLRLALASSGLFYESTIFKAARDGTLRPQTGAQDLKGALLRYTATHFADTREAGYPLRGYPEAGGPWGETLTGGKEFHPAGHAARQLLNLIELYQVSNAARENGTDSFTFPLAFASPGGLAPAYLRLEVPHRKGRQADPRPVTLLLYLTLSSLGSLRVDGLISDRRVSLSLAVESEEAAAALRRGRGALRERLAAFGFRLEEFLCRVSPRKVEEASKEVSPLHWLGGQGLLDVRI</sequence>
<accession>A0A932GN33</accession>
<keyword evidence="2" id="KW-0282">Flagellum</keyword>
<keyword evidence="2" id="KW-0969">Cilium</keyword>
<evidence type="ECO:0000259" key="1">
    <source>
        <dbReference type="Pfam" id="PF02120"/>
    </source>
</evidence>
<evidence type="ECO:0000313" key="2">
    <source>
        <dbReference type="EMBL" id="MBI3014026.1"/>
    </source>
</evidence>
<dbReference type="Proteomes" id="UP000741360">
    <property type="component" value="Unassembled WGS sequence"/>
</dbReference>
<comment type="caution">
    <text evidence="2">The sequence shown here is derived from an EMBL/GenBank/DDBJ whole genome shotgun (WGS) entry which is preliminary data.</text>
</comment>
<feature type="domain" description="Flagellar hook-length control protein-like C-terminal" evidence="1">
    <location>
        <begin position="296"/>
        <end position="367"/>
    </location>
</feature>
<dbReference type="AlphaFoldDB" id="A0A932GN33"/>
<dbReference type="InterPro" id="IPR038610">
    <property type="entry name" value="FliK-like_C_sf"/>
</dbReference>
<dbReference type="EMBL" id="JACPSX010000050">
    <property type="protein sequence ID" value="MBI3014026.1"/>
    <property type="molecule type" value="Genomic_DNA"/>
</dbReference>
<dbReference type="Gene3D" id="3.30.750.140">
    <property type="match status" value="1"/>
</dbReference>
<name>A0A932GN33_UNCTE</name>
<proteinExistence type="predicted"/>
<reference evidence="2" key="1">
    <citation type="submission" date="2020-07" db="EMBL/GenBank/DDBJ databases">
        <title>Huge and variable diversity of episymbiotic CPR bacteria and DPANN archaea in groundwater ecosystems.</title>
        <authorList>
            <person name="He C.Y."/>
            <person name="Keren R."/>
            <person name="Whittaker M."/>
            <person name="Farag I.F."/>
            <person name="Doudna J."/>
            <person name="Cate J.H.D."/>
            <person name="Banfield J.F."/>
        </authorList>
    </citation>
    <scope>NUCLEOTIDE SEQUENCE</scope>
    <source>
        <strain evidence="2">NC_groundwater_717_Ag_S-0.2um_59_8</strain>
    </source>
</reference>
<organism evidence="2 3">
    <name type="scientific">Tectimicrobiota bacterium</name>
    <dbReference type="NCBI Taxonomy" id="2528274"/>
    <lineage>
        <taxon>Bacteria</taxon>
        <taxon>Pseudomonadati</taxon>
        <taxon>Nitrospinota/Tectimicrobiota group</taxon>
        <taxon>Candidatus Tectimicrobiota</taxon>
    </lineage>
</organism>
<dbReference type="Pfam" id="PF02120">
    <property type="entry name" value="Flg_hook"/>
    <property type="match status" value="1"/>
</dbReference>
<gene>
    <name evidence="2" type="ORF">HYY65_02940</name>
</gene>